<gene>
    <name evidence="1" type="ORF">OJ996_02080</name>
</gene>
<organism evidence="1 2">
    <name type="scientific">Luteolibacter rhizosphaerae</name>
    <dbReference type="NCBI Taxonomy" id="2989719"/>
    <lineage>
        <taxon>Bacteria</taxon>
        <taxon>Pseudomonadati</taxon>
        <taxon>Verrucomicrobiota</taxon>
        <taxon>Verrucomicrobiia</taxon>
        <taxon>Verrucomicrobiales</taxon>
        <taxon>Verrucomicrobiaceae</taxon>
        <taxon>Luteolibacter</taxon>
    </lineage>
</organism>
<dbReference type="RefSeq" id="WP_264510654.1">
    <property type="nucleotide sequence ID" value="NZ_JAPDDR010000001.1"/>
</dbReference>
<dbReference type="EMBL" id="JAPDDR010000001">
    <property type="protein sequence ID" value="MCW1912343.1"/>
    <property type="molecule type" value="Genomic_DNA"/>
</dbReference>
<comment type="caution">
    <text evidence="1">The sequence shown here is derived from an EMBL/GenBank/DDBJ whole genome shotgun (WGS) entry which is preliminary data.</text>
</comment>
<name>A0ABT3FXN9_9BACT</name>
<dbReference type="Proteomes" id="UP001165653">
    <property type="component" value="Unassembled WGS sequence"/>
</dbReference>
<protein>
    <recommendedName>
        <fullName evidence="3">HEAT repeat domain-containing protein</fullName>
    </recommendedName>
</protein>
<evidence type="ECO:0000313" key="2">
    <source>
        <dbReference type="Proteomes" id="UP001165653"/>
    </source>
</evidence>
<evidence type="ECO:0000313" key="1">
    <source>
        <dbReference type="EMBL" id="MCW1912343.1"/>
    </source>
</evidence>
<sequence length="564" mass="61161">MRSGGALLLTVLPAALGGWLMAGGAVRQVSRSAPVIAEGKSGEREKPLRARAMPPEIEANLGLLRAAKTPEDRLRAVIELANTIPVSELGEWYEAGWIERRESLESLQFYHITRQRWLGEDGAGMMDHYLKKDRANASDLALDWGRMDPTAAYAFGEALRDGPDRSILMGSVAAAASKSNPEIALKAIAQYDPPRSGTSWGTDSIIDSIAKAAPDLLKARMAGLPGNLARYAKQSLARETLRSDFVAGLEILAAEPDGKQQFLSALAGSKEMVGKMLDHQDKLPEGWMAALLAGNSPSAAEHDPQRWLKADLGAMGLSDAQAKTVRRTALVRVCYEDPQRLEDFLADESWGPDERSAAISAALSSLALVDKGRAAELIAGLADPEEKAKAQASFDSKFERKEEVTIQGPEDIGKFATIESKSSISDSMAAWGSGEIRRAVKVFESLPQSEKDLLAGKLAGHLWDNRHSPLRAIALDHLLRNPSLQAKESSSVRDRACALAAMWGSSDPVAASRWVESLPAGEVRVWAAKNVAASWAEYYPEESKKWVESLDFRAEVEATKVKEE</sequence>
<keyword evidence="2" id="KW-1185">Reference proteome</keyword>
<proteinExistence type="predicted"/>
<reference evidence="1" key="1">
    <citation type="submission" date="2022-10" db="EMBL/GenBank/DDBJ databases">
        <title>Luteolibacter sp. GHJ8, whole genome shotgun sequencing project.</title>
        <authorList>
            <person name="Zhao G."/>
            <person name="Shen L."/>
        </authorList>
    </citation>
    <scope>NUCLEOTIDE SEQUENCE</scope>
    <source>
        <strain evidence="1">GHJ8</strain>
    </source>
</reference>
<accession>A0ABT3FXN9</accession>
<evidence type="ECO:0008006" key="3">
    <source>
        <dbReference type="Google" id="ProtNLM"/>
    </source>
</evidence>